<sequence>MVAVRTTAAVSLGRWARLLLFVTLFGLAAMHTLGHDTHADHGFGAAGHGSAAADHGSAARIGPLADVPEAAAGHAAVAAVAGGTATVGLGAAHATGVRTAVDATVPGGCPAGCPTDRLLPSGGTGSGDLPGWAVCLAVLGVLAVSVLVAWLLLTLRRSAAPGARRVGRSTSPPRAPPPGPIGLRLTTVAVLRR</sequence>
<feature type="transmembrane region" description="Helical" evidence="2">
    <location>
        <begin position="129"/>
        <end position="155"/>
    </location>
</feature>
<protein>
    <submittedName>
        <fullName evidence="3">Uncharacterized protein</fullName>
    </submittedName>
</protein>
<gene>
    <name evidence="3" type="ORF">GA0070609_6430</name>
</gene>
<dbReference type="AlphaFoldDB" id="A0A1C5KCA2"/>
<keyword evidence="4" id="KW-1185">Reference proteome</keyword>
<proteinExistence type="predicted"/>
<keyword evidence="2" id="KW-0812">Transmembrane</keyword>
<dbReference type="Proteomes" id="UP000198217">
    <property type="component" value="Chromosome I"/>
</dbReference>
<evidence type="ECO:0000313" key="3">
    <source>
        <dbReference type="EMBL" id="SCG80423.1"/>
    </source>
</evidence>
<keyword evidence="2" id="KW-1133">Transmembrane helix</keyword>
<evidence type="ECO:0000313" key="4">
    <source>
        <dbReference type="Proteomes" id="UP000198217"/>
    </source>
</evidence>
<feature type="region of interest" description="Disordered" evidence="1">
    <location>
        <begin position="162"/>
        <end position="182"/>
    </location>
</feature>
<evidence type="ECO:0000256" key="1">
    <source>
        <dbReference type="SAM" id="MobiDB-lite"/>
    </source>
</evidence>
<keyword evidence="2" id="KW-0472">Membrane</keyword>
<accession>A0A1C5KCA2</accession>
<name>A0A1C5KCA2_9ACTN</name>
<evidence type="ECO:0000256" key="2">
    <source>
        <dbReference type="SAM" id="Phobius"/>
    </source>
</evidence>
<organism evidence="3 4">
    <name type="scientific">Micromonospora echinaurantiaca</name>
    <dbReference type="NCBI Taxonomy" id="47857"/>
    <lineage>
        <taxon>Bacteria</taxon>
        <taxon>Bacillati</taxon>
        <taxon>Actinomycetota</taxon>
        <taxon>Actinomycetes</taxon>
        <taxon>Micromonosporales</taxon>
        <taxon>Micromonosporaceae</taxon>
        <taxon>Micromonospora</taxon>
    </lineage>
</organism>
<dbReference type="EMBL" id="LT607750">
    <property type="protein sequence ID" value="SCG80423.1"/>
    <property type="molecule type" value="Genomic_DNA"/>
</dbReference>
<reference evidence="3 4" key="1">
    <citation type="submission" date="2016-06" db="EMBL/GenBank/DDBJ databases">
        <authorList>
            <person name="Kjaerup R.B."/>
            <person name="Dalgaard T.S."/>
            <person name="Juul-Madsen H.R."/>
        </authorList>
    </citation>
    <scope>NUCLEOTIDE SEQUENCE [LARGE SCALE GENOMIC DNA]</scope>
    <source>
        <strain evidence="3 4">DSM 43904</strain>
    </source>
</reference>